<sequence length="106" mass="11794">MHICMCHHFSAQTYSSPEGDRPGLAFTPFQSKHHIKNLKSAIEPKSLPNIHTSASGSECPQILLDQNFPADYSQFTQSPFSTSPASIQLDRNHTVAVNTFLHKTLE</sequence>
<gene>
    <name evidence="1" type="ORF">O181_002374</name>
</gene>
<reference evidence="1" key="1">
    <citation type="submission" date="2021-03" db="EMBL/GenBank/DDBJ databases">
        <title>Draft genome sequence of rust myrtle Austropuccinia psidii MF-1, a brazilian biotype.</title>
        <authorList>
            <person name="Quecine M.C."/>
            <person name="Pachon D.M.R."/>
            <person name="Bonatelli M.L."/>
            <person name="Correr F.H."/>
            <person name="Franceschini L.M."/>
            <person name="Leite T.F."/>
            <person name="Margarido G.R.A."/>
            <person name="Almeida C.A."/>
            <person name="Ferrarezi J.A."/>
            <person name="Labate C.A."/>
        </authorList>
    </citation>
    <scope>NUCLEOTIDE SEQUENCE</scope>
    <source>
        <strain evidence="1">MF-1</strain>
    </source>
</reference>
<proteinExistence type="predicted"/>
<evidence type="ECO:0000313" key="1">
    <source>
        <dbReference type="EMBL" id="MBW0462659.1"/>
    </source>
</evidence>
<protein>
    <submittedName>
        <fullName evidence="1">Uncharacterized protein</fullName>
    </submittedName>
</protein>
<dbReference type="Proteomes" id="UP000765509">
    <property type="component" value="Unassembled WGS sequence"/>
</dbReference>
<accession>A0A9Q3BC60</accession>
<dbReference type="EMBL" id="AVOT02000393">
    <property type="protein sequence ID" value="MBW0462659.1"/>
    <property type="molecule type" value="Genomic_DNA"/>
</dbReference>
<name>A0A9Q3BC60_9BASI</name>
<comment type="caution">
    <text evidence="1">The sequence shown here is derived from an EMBL/GenBank/DDBJ whole genome shotgun (WGS) entry which is preliminary data.</text>
</comment>
<keyword evidence="2" id="KW-1185">Reference proteome</keyword>
<organism evidence="1 2">
    <name type="scientific">Austropuccinia psidii MF-1</name>
    <dbReference type="NCBI Taxonomy" id="1389203"/>
    <lineage>
        <taxon>Eukaryota</taxon>
        <taxon>Fungi</taxon>
        <taxon>Dikarya</taxon>
        <taxon>Basidiomycota</taxon>
        <taxon>Pucciniomycotina</taxon>
        <taxon>Pucciniomycetes</taxon>
        <taxon>Pucciniales</taxon>
        <taxon>Sphaerophragmiaceae</taxon>
        <taxon>Austropuccinia</taxon>
    </lineage>
</organism>
<evidence type="ECO:0000313" key="2">
    <source>
        <dbReference type="Proteomes" id="UP000765509"/>
    </source>
</evidence>
<dbReference type="AlphaFoldDB" id="A0A9Q3BC60"/>